<keyword evidence="1" id="KW-0812">Transmembrane</keyword>
<keyword evidence="1" id="KW-1133">Transmembrane helix</keyword>
<feature type="transmembrane region" description="Helical" evidence="1">
    <location>
        <begin position="35"/>
        <end position="55"/>
    </location>
</feature>
<comment type="caution">
    <text evidence="2">The sequence shown here is derived from an EMBL/GenBank/DDBJ whole genome shotgun (WGS) entry which is preliminary data.</text>
</comment>
<reference evidence="2" key="1">
    <citation type="journal article" date="2014" name="Front. Microbiol.">
        <title>High frequency of phylogenetically diverse reductive dehalogenase-homologous genes in deep subseafloor sedimentary metagenomes.</title>
        <authorList>
            <person name="Kawai M."/>
            <person name="Futagami T."/>
            <person name="Toyoda A."/>
            <person name="Takaki Y."/>
            <person name="Nishi S."/>
            <person name="Hori S."/>
            <person name="Arai W."/>
            <person name="Tsubouchi T."/>
            <person name="Morono Y."/>
            <person name="Uchiyama I."/>
            <person name="Ito T."/>
            <person name="Fujiyama A."/>
            <person name="Inagaki F."/>
            <person name="Takami H."/>
        </authorList>
    </citation>
    <scope>NUCLEOTIDE SEQUENCE</scope>
    <source>
        <strain evidence="2">Expedition CK06-06</strain>
    </source>
</reference>
<keyword evidence="1" id="KW-0472">Membrane</keyword>
<accession>X1F8D3</accession>
<dbReference type="EMBL" id="BARU01011155">
    <property type="protein sequence ID" value="GAH41896.1"/>
    <property type="molecule type" value="Genomic_DNA"/>
</dbReference>
<feature type="transmembrane region" description="Helical" evidence="1">
    <location>
        <begin position="62"/>
        <end position="81"/>
    </location>
</feature>
<organism evidence="2">
    <name type="scientific">marine sediment metagenome</name>
    <dbReference type="NCBI Taxonomy" id="412755"/>
    <lineage>
        <taxon>unclassified sequences</taxon>
        <taxon>metagenomes</taxon>
        <taxon>ecological metagenomes</taxon>
    </lineage>
</organism>
<evidence type="ECO:0000313" key="2">
    <source>
        <dbReference type="EMBL" id="GAH41896.1"/>
    </source>
</evidence>
<proteinExistence type="predicted"/>
<evidence type="ECO:0000256" key="1">
    <source>
        <dbReference type="SAM" id="Phobius"/>
    </source>
</evidence>
<name>X1F8D3_9ZZZZ</name>
<gene>
    <name evidence="2" type="ORF">S03H2_21034</name>
</gene>
<dbReference type="AlphaFoldDB" id="X1F8D3"/>
<protein>
    <submittedName>
        <fullName evidence="2">Uncharacterized protein</fullName>
    </submittedName>
</protein>
<sequence>MCCFFTALLLFGPRLAILVWWIYSPVYITNLFQTWIWPFLGLIFLPWTTLMYMVVAPGSIIGFDWILLGLGVFADMATYFGSYRERERVPYGEQIP</sequence>